<name>A0ABU7EFD0_9TELE</name>
<reference evidence="2 3" key="1">
    <citation type="submission" date="2021-06" db="EMBL/GenBank/DDBJ databases">
        <authorList>
            <person name="Palmer J.M."/>
        </authorList>
    </citation>
    <scope>NUCLEOTIDE SEQUENCE [LARGE SCALE GENOMIC DNA]</scope>
    <source>
        <strain evidence="2 3">CL_MEX2019</strain>
        <tissue evidence="2">Muscle</tissue>
    </source>
</reference>
<sequence>ASTSHKDGAKQDVSRVTETTEEQKWGLLEPEAAMASNSLFSTVTPCQQNFFWVQDHHPSASLLCSIACPRLVQIKRLKDVLQKSLLGQPQLLRTEAGCRKLAERERESGGHLTITATY</sequence>
<proteinExistence type="predicted"/>
<evidence type="ECO:0000256" key="1">
    <source>
        <dbReference type="SAM" id="MobiDB-lite"/>
    </source>
</evidence>
<evidence type="ECO:0000313" key="2">
    <source>
        <dbReference type="EMBL" id="MED6285889.1"/>
    </source>
</evidence>
<gene>
    <name evidence="2" type="ORF">CHARACLAT_000149</name>
</gene>
<comment type="caution">
    <text evidence="2">The sequence shown here is derived from an EMBL/GenBank/DDBJ whole genome shotgun (WGS) entry which is preliminary data.</text>
</comment>
<accession>A0ABU7EFD0</accession>
<feature type="non-terminal residue" evidence="2">
    <location>
        <position position="1"/>
    </location>
</feature>
<keyword evidence="3" id="KW-1185">Reference proteome</keyword>
<dbReference type="EMBL" id="JAHUTJ010057387">
    <property type="protein sequence ID" value="MED6285889.1"/>
    <property type="molecule type" value="Genomic_DNA"/>
</dbReference>
<evidence type="ECO:0000313" key="3">
    <source>
        <dbReference type="Proteomes" id="UP001352852"/>
    </source>
</evidence>
<feature type="region of interest" description="Disordered" evidence="1">
    <location>
        <begin position="1"/>
        <end position="22"/>
    </location>
</feature>
<dbReference type="Proteomes" id="UP001352852">
    <property type="component" value="Unassembled WGS sequence"/>
</dbReference>
<organism evidence="2 3">
    <name type="scientific">Characodon lateralis</name>
    <dbReference type="NCBI Taxonomy" id="208331"/>
    <lineage>
        <taxon>Eukaryota</taxon>
        <taxon>Metazoa</taxon>
        <taxon>Chordata</taxon>
        <taxon>Craniata</taxon>
        <taxon>Vertebrata</taxon>
        <taxon>Euteleostomi</taxon>
        <taxon>Actinopterygii</taxon>
        <taxon>Neopterygii</taxon>
        <taxon>Teleostei</taxon>
        <taxon>Neoteleostei</taxon>
        <taxon>Acanthomorphata</taxon>
        <taxon>Ovalentaria</taxon>
        <taxon>Atherinomorphae</taxon>
        <taxon>Cyprinodontiformes</taxon>
        <taxon>Goodeidae</taxon>
        <taxon>Characodon</taxon>
    </lineage>
</organism>
<protein>
    <submittedName>
        <fullName evidence="2">Uncharacterized protein</fullName>
    </submittedName>
</protein>
<feature type="compositionally biased region" description="Basic and acidic residues" evidence="1">
    <location>
        <begin position="1"/>
        <end position="15"/>
    </location>
</feature>